<dbReference type="EMBL" id="JAVREJ010000005">
    <property type="protein sequence ID" value="MDT0349908.1"/>
    <property type="molecule type" value="Genomic_DNA"/>
</dbReference>
<dbReference type="PROSITE" id="PS51191">
    <property type="entry name" value="FEMABX"/>
    <property type="match status" value="1"/>
</dbReference>
<feature type="domain" description="BioF2-like acetyltransferase" evidence="7">
    <location>
        <begin position="160"/>
        <end position="284"/>
    </location>
</feature>
<sequence length="385" mass="41713">MGDIEVHEEATHPAWDDWVATVPGGHHLQTSGWGHVKADGGWRATRIVVRNGGRIIGGCQLLARSLPLVGGIAYVPRGPLLVSRDPAVLDAVLDALRDHARRKRILLLKVQPPVDRRDLPELLESRGLVASGLHTAPVASVVVDVGVAPDEDALFRALHATTRRRIRQARRGGVTVRTGTGDDLSILQDSIEATARRQGFAPYSAEYYRRLWAAFGDSGHARLLIAEHEGTPLSAALLIAFGDRVLYKIGGWRGVEGSPPGANELVHWTGISWARTAGYRYYDFEGIPLDVARAALAGNRAVRHGVAFFKLGFGGEPVIYPGTYDLLPDGLVGRGLRFVLPRAERWRGVVHRVSGRRSAPVEARRPGLRTLVGGIPGLRRPGTAA</sequence>
<evidence type="ECO:0000313" key="9">
    <source>
        <dbReference type="Proteomes" id="UP001183202"/>
    </source>
</evidence>
<dbReference type="SUPFAM" id="SSF55729">
    <property type="entry name" value="Acyl-CoA N-acyltransferases (Nat)"/>
    <property type="match status" value="2"/>
</dbReference>
<organism evidence="8 9">
    <name type="scientific">Pseudonocardia charpentierae</name>
    <dbReference type="NCBI Taxonomy" id="3075545"/>
    <lineage>
        <taxon>Bacteria</taxon>
        <taxon>Bacillati</taxon>
        <taxon>Actinomycetota</taxon>
        <taxon>Actinomycetes</taxon>
        <taxon>Pseudonocardiales</taxon>
        <taxon>Pseudonocardiaceae</taxon>
        <taxon>Pseudonocardia</taxon>
    </lineage>
</organism>
<dbReference type="PANTHER" id="PTHR36174">
    <property type="entry name" value="LIPID II:GLYCINE GLYCYLTRANSFERASE"/>
    <property type="match status" value="1"/>
</dbReference>
<evidence type="ECO:0000256" key="2">
    <source>
        <dbReference type="ARBA" id="ARBA00022679"/>
    </source>
</evidence>
<keyword evidence="4" id="KW-0573">Peptidoglycan synthesis</keyword>
<keyword evidence="2" id="KW-0808">Transferase</keyword>
<dbReference type="Gene3D" id="3.40.630.30">
    <property type="match status" value="2"/>
</dbReference>
<keyword evidence="3" id="KW-0133">Cell shape</keyword>
<name>A0ABU2N7K2_9PSEU</name>
<proteinExistence type="inferred from homology"/>
<dbReference type="InterPro" id="IPR003447">
    <property type="entry name" value="FEMABX"/>
</dbReference>
<dbReference type="InterPro" id="IPR016181">
    <property type="entry name" value="Acyl_CoA_acyltransferase"/>
</dbReference>
<keyword evidence="5" id="KW-0012">Acyltransferase</keyword>
<evidence type="ECO:0000256" key="6">
    <source>
        <dbReference type="ARBA" id="ARBA00023316"/>
    </source>
</evidence>
<evidence type="ECO:0000256" key="3">
    <source>
        <dbReference type="ARBA" id="ARBA00022960"/>
    </source>
</evidence>
<keyword evidence="9" id="KW-1185">Reference proteome</keyword>
<comment type="similarity">
    <text evidence="1">Belongs to the FemABX family.</text>
</comment>
<reference evidence="9" key="1">
    <citation type="submission" date="2023-07" db="EMBL/GenBank/DDBJ databases">
        <title>30 novel species of actinomycetes from the DSMZ collection.</title>
        <authorList>
            <person name="Nouioui I."/>
        </authorList>
    </citation>
    <scope>NUCLEOTIDE SEQUENCE [LARGE SCALE GENOMIC DNA]</scope>
    <source>
        <strain evidence="9">DSM 45834</strain>
    </source>
</reference>
<evidence type="ECO:0000313" key="8">
    <source>
        <dbReference type="EMBL" id="MDT0349908.1"/>
    </source>
</evidence>
<accession>A0ABU2N7K2</accession>
<dbReference type="PANTHER" id="PTHR36174:SF1">
    <property type="entry name" value="LIPID II:GLYCINE GLYCYLTRANSFERASE"/>
    <property type="match status" value="1"/>
</dbReference>
<dbReference type="Pfam" id="PF02388">
    <property type="entry name" value="FemAB"/>
    <property type="match status" value="1"/>
</dbReference>
<evidence type="ECO:0000256" key="1">
    <source>
        <dbReference type="ARBA" id="ARBA00009943"/>
    </source>
</evidence>
<dbReference type="Pfam" id="PF13480">
    <property type="entry name" value="Acetyltransf_6"/>
    <property type="match status" value="1"/>
</dbReference>
<dbReference type="RefSeq" id="WP_311555938.1">
    <property type="nucleotide sequence ID" value="NZ_JAVREJ010000005.1"/>
</dbReference>
<gene>
    <name evidence="8" type="ORF">RM445_10280</name>
</gene>
<protein>
    <submittedName>
        <fullName evidence="8">Peptidoglycan bridge formation glycyltransferase FemA/FemB family protein</fullName>
    </submittedName>
</protein>
<dbReference type="Proteomes" id="UP001183202">
    <property type="component" value="Unassembled WGS sequence"/>
</dbReference>
<comment type="caution">
    <text evidence="8">The sequence shown here is derived from an EMBL/GenBank/DDBJ whole genome shotgun (WGS) entry which is preliminary data.</text>
</comment>
<evidence type="ECO:0000256" key="5">
    <source>
        <dbReference type="ARBA" id="ARBA00023315"/>
    </source>
</evidence>
<evidence type="ECO:0000259" key="7">
    <source>
        <dbReference type="Pfam" id="PF13480"/>
    </source>
</evidence>
<keyword evidence="6" id="KW-0961">Cell wall biogenesis/degradation</keyword>
<evidence type="ECO:0000256" key="4">
    <source>
        <dbReference type="ARBA" id="ARBA00022984"/>
    </source>
</evidence>
<dbReference type="InterPro" id="IPR050644">
    <property type="entry name" value="PG_Glycine_Bridge_Synth"/>
</dbReference>
<dbReference type="InterPro" id="IPR038740">
    <property type="entry name" value="BioF2-like_GNAT_dom"/>
</dbReference>